<proteinExistence type="predicted"/>
<dbReference type="EMBL" id="CAJVPY010003981">
    <property type="protein sequence ID" value="CAG8606929.1"/>
    <property type="molecule type" value="Genomic_DNA"/>
</dbReference>
<protein>
    <submittedName>
        <fullName evidence="1">12337_t:CDS:1</fullName>
    </submittedName>
</protein>
<dbReference type="AlphaFoldDB" id="A0A9N9CKE5"/>
<organism evidence="1 2">
    <name type="scientific">Dentiscutata erythropus</name>
    <dbReference type="NCBI Taxonomy" id="1348616"/>
    <lineage>
        <taxon>Eukaryota</taxon>
        <taxon>Fungi</taxon>
        <taxon>Fungi incertae sedis</taxon>
        <taxon>Mucoromycota</taxon>
        <taxon>Glomeromycotina</taxon>
        <taxon>Glomeromycetes</taxon>
        <taxon>Diversisporales</taxon>
        <taxon>Gigasporaceae</taxon>
        <taxon>Dentiscutata</taxon>
    </lineage>
</organism>
<comment type="caution">
    <text evidence="1">The sequence shown here is derived from an EMBL/GenBank/DDBJ whole genome shotgun (WGS) entry which is preliminary data.</text>
</comment>
<accession>A0A9N9CKE5</accession>
<evidence type="ECO:0000313" key="1">
    <source>
        <dbReference type="EMBL" id="CAG8606929.1"/>
    </source>
</evidence>
<reference evidence="1" key="1">
    <citation type="submission" date="2021-06" db="EMBL/GenBank/DDBJ databases">
        <authorList>
            <person name="Kallberg Y."/>
            <person name="Tangrot J."/>
            <person name="Rosling A."/>
        </authorList>
    </citation>
    <scope>NUCLEOTIDE SEQUENCE</scope>
    <source>
        <strain evidence="1">MA453B</strain>
    </source>
</reference>
<dbReference type="Proteomes" id="UP000789405">
    <property type="component" value="Unassembled WGS sequence"/>
</dbReference>
<evidence type="ECO:0000313" key="2">
    <source>
        <dbReference type="Proteomes" id="UP000789405"/>
    </source>
</evidence>
<name>A0A9N9CKE5_9GLOM</name>
<sequence>MTDHLQQICRFQPLALELRSRSRDKRPTFDKIFGVLNMMSETTIEFITNDVTDTQLTPTLVSSVVEINQDSKSIKEDDVYGDLMIY</sequence>
<keyword evidence="2" id="KW-1185">Reference proteome</keyword>
<gene>
    <name evidence="1" type="ORF">DERYTH_LOCUS7935</name>
</gene>